<organism evidence="2 3">
    <name type="scientific">Corynebacterium sphenisci DSM 44792</name>
    <dbReference type="NCBI Taxonomy" id="1437874"/>
    <lineage>
        <taxon>Bacteria</taxon>
        <taxon>Bacillati</taxon>
        <taxon>Actinomycetota</taxon>
        <taxon>Actinomycetes</taxon>
        <taxon>Mycobacteriales</taxon>
        <taxon>Corynebacteriaceae</taxon>
        <taxon>Corynebacterium</taxon>
    </lineage>
</organism>
<dbReference type="STRING" id="1437874.CSPHI_00550"/>
<dbReference type="PROSITE" id="PS50846">
    <property type="entry name" value="HMA_2"/>
    <property type="match status" value="1"/>
</dbReference>
<evidence type="ECO:0000259" key="1">
    <source>
        <dbReference type="PROSITE" id="PS50846"/>
    </source>
</evidence>
<dbReference type="RefSeq" id="WP_075691024.1">
    <property type="nucleotide sequence ID" value="NZ_CP009248.1"/>
</dbReference>
<keyword evidence="3" id="KW-1185">Reference proteome</keyword>
<evidence type="ECO:0000313" key="2">
    <source>
        <dbReference type="EMBL" id="APT89831.1"/>
    </source>
</evidence>
<protein>
    <recommendedName>
        <fullName evidence="1">HMA domain-containing protein</fullName>
    </recommendedName>
</protein>
<dbReference type="InterPro" id="IPR036163">
    <property type="entry name" value="HMA_dom_sf"/>
</dbReference>
<dbReference type="GO" id="GO:0006825">
    <property type="term" value="P:copper ion transport"/>
    <property type="evidence" value="ECO:0007669"/>
    <property type="project" value="InterPro"/>
</dbReference>
<dbReference type="Proteomes" id="UP000185469">
    <property type="component" value="Chromosome"/>
</dbReference>
<accession>A0A1L7CVK3</accession>
<dbReference type="AlphaFoldDB" id="A0A1L7CVK3"/>
<dbReference type="OrthoDB" id="9813965at2"/>
<dbReference type="Pfam" id="PF00403">
    <property type="entry name" value="HMA"/>
    <property type="match status" value="1"/>
</dbReference>
<dbReference type="KEGG" id="csph:CSPHI_00550"/>
<feature type="domain" description="HMA" evidence="1">
    <location>
        <begin position="3"/>
        <end position="68"/>
    </location>
</feature>
<sequence length="71" mass="7375">MSVTANFTVTGMTCGHCEASVREEVSEIPGVEAVDVDREREHLAVTSADAIDPALVVAAVEEAGYEATPAV</sequence>
<reference evidence="2 3" key="1">
    <citation type="submission" date="2014-08" db="EMBL/GenBank/DDBJ databases">
        <title>Complete genome sequence of Corynebacterium sphenisci CECT 5990(T) (=DSM 44792(T)), isolated from healthy wild penguins.</title>
        <authorList>
            <person name="Ruckert C."/>
            <person name="Albersmeier A."/>
            <person name="Winkler A."/>
            <person name="Kalinowski J."/>
        </authorList>
    </citation>
    <scope>NUCLEOTIDE SEQUENCE [LARGE SCALE GENOMIC DNA]</scope>
    <source>
        <strain evidence="2 3">DSM 44792</strain>
    </source>
</reference>
<evidence type="ECO:0000313" key="3">
    <source>
        <dbReference type="Proteomes" id="UP000185469"/>
    </source>
</evidence>
<gene>
    <name evidence="2" type="ORF">CSPHI_00550</name>
</gene>
<dbReference type="GO" id="GO:0005507">
    <property type="term" value="F:copper ion binding"/>
    <property type="evidence" value="ECO:0007669"/>
    <property type="project" value="InterPro"/>
</dbReference>
<dbReference type="PRINTS" id="PR00944">
    <property type="entry name" value="CUEXPORT"/>
</dbReference>
<name>A0A1L7CVK3_9CORY</name>
<dbReference type="CDD" id="cd00371">
    <property type="entry name" value="HMA"/>
    <property type="match status" value="1"/>
</dbReference>
<dbReference type="EMBL" id="CP009248">
    <property type="protein sequence ID" value="APT89831.1"/>
    <property type="molecule type" value="Genomic_DNA"/>
</dbReference>
<proteinExistence type="predicted"/>
<dbReference type="Gene3D" id="3.30.70.100">
    <property type="match status" value="1"/>
</dbReference>
<dbReference type="InterPro" id="IPR000428">
    <property type="entry name" value="Cu-bd"/>
</dbReference>
<dbReference type="SUPFAM" id="SSF55008">
    <property type="entry name" value="HMA, heavy metal-associated domain"/>
    <property type="match status" value="1"/>
</dbReference>
<dbReference type="InterPro" id="IPR006121">
    <property type="entry name" value="HMA_dom"/>
</dbReference>